<proteinExistence type="predicted"/>
<name>A0ABD2RSQ8_9SOLN</name>
<sequence>MLEMTCEEHDRLAAQSQFLTHTIGRILSEMEVEPTPIDTKGFQKLVQVKESSVKDSFDLFSGLFIHNRFARQQMKNLEVALEKTKEKLQERSKELQDPIISKF</sequence>
<dbReference type="PANTHER" id="PTHR43207:SF3">
    <property type="entry name" value="AROGENATE DEHYDROGENASE 1, CHLOROPLASTIC-LIKE"/>
    <property type="match status" value="1"/>
</dbReference>
<protein>
    <recommendedName>
        <fullName evidence="2">TYRAAT2-like C-terminal domain-containing protein</fullName>
    </recommendedName>
</protein>
<comment type="caution">
    <text evidence="3">The sequence shown here is derived from an EMBL/GenBank/DDBJ whole genome shotgun (WGS) entry which is preliminary data.</text>
</comment>
<dbReference type="Pfam" id="PF26213">
    <property type="entry name" value="TYRAAT1_C"/>
    <property type="match status" value="1"/>
</dbReference>
<evidence type="ECO:0000313" key="3">
    <source>
        <dbReference type="EMBL" id="KAL3334392.1"/>
    </source>
</evidence>
<gene>
    <name evidence="3" type="ORF">AABB24_030900</name>
</gene>
<reference evidence="3 4" key="1">
    <citation type="submission" date="2024-05" db="EMBL/GenBank/DDBJ databases">
        <title>De novo assembly of an allotetraploid wild potato.</title>
        <authorList>
            <person name="Hosaka A.J."/>
        </authorList>
    </citation>
    <scope>NUCLEOTIDE SEQUENCE [LARGE SCALE GENOMIC DNA]</scope>
    <source>
        <tissue evidence="3">Young leaves</tissue>
    </source>
</reference>
<feature type="coiled-coil region" evidence="1">
    <location>
        <begin position="67"/>
        <end position="94"/>
    </location>
</feature>
<dbReference type="InterPro" id="IPR045011">
    <property type="entry name" value="TYRAAT1/2"/>
</dbReference>
<keyword evidence="1" id="KW-0175">Coiled coil</keyword>
<organism evidence="3 4">
    <name type="scientific">Solanum stoloniferum</name>
    <dbReference type="NCBI Taxonomy" id="62892"/>
    <lineage>
        <taxon>Eukaryota</taxon>
        <taxon>Viridiplantae</taxon>
        <taxon>Streptophyta</taxon>
        <taxon>Embryophyta</taxon>
        <taxon>Tracheophyta</taxon>
        <taxon>Spermatophyta</taxon>
        <taxon>Magnoliopsida</taxon>
        <taxon>eudicotyledons</taxon>
        <taxon>Gunneridae</taxon>
        <taxon>Pentapetalae</taxon>
        <taxon>asterids</taxon>
        <taxon>lamiids</taxon>
        <taxon>Solanales</taxon>
        <taxon>Solanaceae</taxon>
        <taxon>Solanoideae</taxon>
        <taxon>Solaneae</taxon>
        <taxon>Solanum</taxon>
    </lineage>
</organism>
<dbReference type="PANTHER" id="PTHR43207">
    <property type="entry name" value="AROGENATE DEHYDROGENASE-RELATED"/>
    <property type="match status" value="1"/>
</dbReference>
<accession>A0ABD2RSQ8</accession>
<dbReference type="Proteomes" id="UP001627284">
    <property type="component" value="Unassembled WGS sequence"/>
</dbReference>
<evidence type="ECO:0000259" key="2">
    <source>
        <dbReference type="Pfam" id="PF26213"/>
    </source>
</evidence>
<feature type="domain" description="TYRAAT2-like C-terminal" evidence="2">
    <location>
        <begin position="26"/>
        <end position="94"/>
    </location>
</feature>
<evidence type="ECO:0000256" key="1">
    <source>
        <dbReference type="SAM" id="Coils"/>
    </source>
</evidence>
<keyword evidence="4" id="KW-1185">Reference proteome</keyword>
<dbReference type="InterPro" id="IPR059064">
    <property type="entry name" value="TYRAAT2_C"/>
</dbReference>
<dbReference type="EMBL" id="JBJKTR010000018">
    <property type="protein sequence ID" value="KAL3334392.1"/>
    <property type="molecule type" value="Genomic_DNA"/>
</dbReference>
<evidence type="ECO:0000313" key="4">
    <source>
        <dbReference type="Proteomes" id="UP001627284"/>
    </source>
</evidence>
<dbReference type="AlphaFoldDB" id="A0ABD2RSQ8"/>